<evidence type="ECO:0000313" key="2">
    <source>
        <dbReference type="EMBL" id="CAG5108208.1"/>
    </source>
</evidence>
<dbReference type="EMBL" id="OU015566">
    <property type="protein sequence ID" value="CAG5108208.1"/>
    <property type="molecule type" value="Genomic_DNA"/>
</dbReference>
<gene>
    <name evidence="2" type="ORF">OKIOD_LOCUS12450</name>
</gene>
<organism evidence="2 3">
    <name type="scientific">Oikopleura dioica</name>
    <name type="common">Tunicate</name>
    <dbReference type="NCBI Taxonomy" id="34765"/>
    <lineage>
        <taxon>Eukaryota</taxon>
        <taxon>Metazoa</taxon>
        <taxon>Chordata</taxon>
        <taxon>Tunicata</taxon>
        <taxon>Appendicularia</taxon>
        <taxon>Copelata</taxon>
        <taxon>Oikopleuridae</taxon>
        <taxon>Oikopleura</taxon>
    </lineage>
</organism>
<proteinExistence type="predicted"/>
<feature type="region of interest" description="Disordered" evidence="1">
    <location>
        <begin position="1"/>
        <end position="97"/>
    </location>
</feature>
<evidence type="ECO:0000313" key="3">
    <source>
        <dbReference type="Proteomes" id="UP001158576"/>
    </source>
</evidence>
<sequence length="170" mass="18846">MKVLGTRGYRFETLDYDGDGVPDHRDLDDDNDGIPDASEDDDGDGIPNIEDIDDDADGIPDIDEDNDGDGIPNKLDIDDDGDGLPDDEKDENGNGIPDIQEFSIFYNATQVFSGENKNRTDIGDPSCFDSSVLCEQVGRNEHICYSDEIFEYCCYSCTRLIYTMGNEESV</sequence>
<protein>
    <submittedName>
        <fullName evidence="2">Oidioi.mRNA.OKI2018_I69.chr1.g3685.t1.cds</fullName>
    </submittedName>
</protein>
<keyword evidence="3" id="KW-1185">Reference proteome</keyword>
<dbReference type="SUPFAM" id="SSF103647">
    <property type="entry name" value="TSP type-3 repeat"/>
    <property type="match status" value="1"/>
</dbReference>
<accession>A0ABN7SYG8</accession>
<dbReference type="Proteomes" id="UP001158576">
    <property type="component" value="Chromosome 1"/>
</dbReference>
<evidence type="ECO:0000256" key="1">
    <source>
        <dbReference type="SAM" id="MobiDB-lite"/>
    </source>
</evidence>
<dbReference type="InterPro" id="IPR028974">
    <property type="entry name" value="TSP_type-3_rpt"/>
</dbReference>
<feature type="compositionally biased region" description="Acidic residues" evidence="1">
    <location>
        <begin position="28"/>
        <end position="68"/>
    </location>
</feature>
<name>A0ABN7SYG8_OIKDI</name>
<reference evidence="2 3" key="1">
    <citation type="submission" date="2021-04" db="EMBL/GenBank/DDBJ databases">
        <authorList>
            <person name="Bliznina A."/>
        </authorList>
    </citation>
    <scope>NUCLEOTIDE SEQUENCE [LARGE SCALE GENOMIC DNA]</scope>
</reference>
<feature type="compositionally biased region" description="Acidic residues" evidence="1">
    <location>
        <begin position="77"/>
        <end position="90"/>
    </location>
</feature>